<accession>A0A438K0I3</accession>
<evidence type="ECO:0000313" key="4">
    <source>
        <dbReference type="Proteomes" id="UP000288805"/>
    </source>
</evidence>
<evidence type="ECO:0000256" key="2">
    <source>
        <dbReference type="SAM" id="Phobius"/>
    </source>
</evidence>
<dbReference type="InterPro" id="IPR004158">
    <property type="entry name" value="DUF247_pln"/>
</dbReference>
<comment type="caution">
    <text evidence="3">The sequence shown here is derived from an EMBL/GenBank/DDBJ whole genome shotgun (WGS) entry which is preliminary data.</text>
</comment>
<evidence type="ECO:0000256" key="1">
    <source>
        <dbReference type="SAM" id="MobiDB-lite"/>
    </source>
</evidence>
<sequence length="559" mass="65114">MGKTAKGKRKMRNLRRAGANQKQTQGQPPEWVIEMNNEIKEGLLCDSGKSWTVYRVPKSMRGIQKNAFLPKIISIGPFHNKDPGLRIMEEHKMRYLLRLLESGPRENGERVEDSAQQVPQVVKAIRLEDLAESMRMLEQKTRENYSEDLQIDSDELIQMMVIDGCFVLELLRLYFKFDNEINTAHLAGEVQERKLPVPCNWKPRLFDPAGFSTRNWTASLTSWQSMTQTTVLSDQVHLQLQHLMEPLSMEMGHSTLEEVEDPIFTTRWMLRTLQRDLLKLENQLPFFVLEKLYELIRLVDDPPLVDLVVTFFDPLLPRKNIKGKLNLNEEFDHMLDVFRSTFLSSINESTKPAGWKQLQKLDNIPLVEERQLIHCVTELQEAGVRFKMREDLDLLDISFKDGMLKIPPLYIDDNTVPLFLNLVAYEQCDQDAKPFFTNFFMFFDSLINSHTDVGILHKNGIINHVLGSDKDVANLFNKLGREIVYDLDECYLSQQMMDVNDYCKQYFASKWHVWFTNLIRDYFSSPWTFLSLLAAIALLLLTTAQTFYAVYAYYSPPRN</sequence>
<feature type="region of interest" description="Disordered" evidence="1">
    <location>
        <begin position="1"/>
        <end position="27"/>
    </location>
</feature>
<dbReference type="AlphaFoldDB" id="A0A438K0I3"/>
<feature type="transmembrane region" description="Helical" evidence="2">
    <location>
        <begin position="529"/>
        <end position="554"/>
    </location>
</feature>
<name>A0A438K0I3_VITVI</name>
<dbReference type="PANTHER" id="PTHR31170:SF25">
    <property type="entry name" value="BNAA09G04570D PROTEIN"/>
    <property type="match status" value="1"/>
</dbReference>
<dbReference type="EMBL" id="QGNW01000020">
    <property type="protein sequence ID" value="RVX14715.1"/>
    <property type="molecule type" value="Genomic_DNA"/>
</dbReference>
<evidence type="ECO:0000313" key="3">
    <source>
        <dbReference type="EMBL" id="RVX14715.1"/>
    </source>
</evidence>
<feature type="compositionally biased region" description="Basic residues" evidence="1">
    <location>
        <begin position="1"/>
        <end position="15"/>
    </location>
</feature>
<reference evidence="3 4" key="1">
    <citation type="journal article" date="2018" name="PLoS Genet.">
        <title>Population sequencing reveals clonal diversity and ancestral inbreeding in the grapevine cultivar Chardonnay.</title>
        <authorList>
            <person name="Roach M.J."/>
            <person name="Johnson D.L."/>
            <person name="Bohlmann J."/>
            <person name="van Vuuren H.J."/>
            <person name="Jones S.J."/>
            <person name="Pretorius I.S."/>
            <person name="Schmidt S.A."/>
            <person name="Borneman A.R."/>
        </authorList>
    </citation>
    <scope>NUCLEOTIDE SEQUENCE [LARGE SCALE GENOMIC DNA]</scope>
    <source>
        <strain evidence="4">cv. Chardonnay</strain>
        <tissue evidence="3">Leaf</tissue>
    </source>
</reference>
<keyword evidence="2" id="KW-0812">Transmembrane</keyword>
<gene>
    <name evidence="3" type="primary">VvCHDp000026_58</name>
    <name evidence="3" type="ORF">CK203_012147</name>
</gene>
<keyword evidence="2" id="KW-0472">Membrane</keyword>
<keyword evidence="2" id="KW-1133">Transmembrane helix</keyword>
<organism evidence="3 4">
    <name type="scientific">Vitis vinifera</name>
    <name type="common">Grape</name>
    <dbReference type="NCBI Taxonomy" id="29760"/>
    <lineage>
        <taxon>Eukaryota</taxon>
        <taxon>Viridiplantae</taxon>
        <taxon>Streptophyta</taxon>
        <taxon>Embryophyta</taxon>
        <taxon>Tracheophyta</taxon>
        <taxon>Spermatophyta</taxon>
        <taxon>Magnoliopsida</taxon>
        <taxon>eudicotyledons</taxon>
        <taxon>Gunneridae</taxon>
        <taxon>Pentapetalae</taxon>
        <taxon>rosids</taxon>
        <taxon>Vitales</taxon>
        <taxon>Vitaceae</taxon>
        <taxon>Viteae</taxon>
        <taxon>Vitis</taxon>
    </lineage>
</organism>
<dbReference type="PANTHER" id="PTHR31170">
    <property type="entry name" value="BNAC04G53230D PROTEIN"/>
    <property type="match status" value="1"/>
</dbReference>
<dbReference type="Pfam" id="PF03140">
    <property type="entry name" value="DUF247"/>
    <property type="match status" value="1"/>
</dbReference>
<dbReference type="Proteomes" id="UP000288805">
    <property type="component" value="Unassembled WGS sequence"/>
</dbReference>
<protein>
    <submittedName>
        <fullName evidence="3">UPF0481 protein</fullName>
    </submittedName>
</protein>
<proteinExistence type="predicted"/>